<dbReference type="Proteomes" id="UP000031656">
    <property type="component" value="Chromosome"/>
</dbReference>
<feature type="transmembrane region" description="Helical" evidence="6">
    <location>
        <begin position="831"/>
        <end position="851"/>
    </location>
</feature>
<dbReference type="InterPro" id="IPR004869">
    <property type="entry name" value="MMPL_dom"/>
</dbReference>
<dbReference type="EMBL" id="CP004373">
    <property type="protein sequence ID" value="AHK70928.1"/>
    <property type="molecule type" value="Genomic_DNA"/>
</dbReference>
<dbReference type="KEGG" id="goy:GLS_c10200"/>
<feature type="transmembrane region" description="Helical" evidence="6">
    <location>
        <begin position="46"/>
        <end position="65"/>
    </location>
</feature>
<feature type="transmembrane region" description="Helical" evidence="6">
    <location>
        <begin position="408"/>
        <end position="429"/>
    </location>
</feature>
<feature type="transmembrane region" description="Helical" evidence="6">
    <location>
        <begin position="435"/>
        <end position="456"/>
    </location>
</feature>
<feature type="transmembrane region" description="Helical" evidence="6">
    <location>
        <begin position="356"/>
        <end position="374"/>
    </location>
</feature>
<gene>
    <name evidence="8" type="primary">hpnN</name>
    <name evidence="8" type="ORF">GLS_c10200</name>
</gene>
<dbReference type="PANTHER" id="PTHR33406">
    <property type="entry name" value="MEMBRANE PROTEIN MJ1562-RELATED"/>
    <property type="match status" value="1"/>
</dbReference>
<evidence type="ECO:0000256" key="1">
    <source>
        <dbReference type="ARBA" id="ARBA00004651"/>
    </source>
</evidence>
<keyword evidence="3 6" id="KW-0812">Transmembrane</keyword>
<evidence type="ECO:0000313" key="8">
    <source>
        <dbReference type="EMBL" id="AHK70928.1"/>
    </source>
</evidence>
<protein>
    <submittedName>
        <fullName evidence="8">Hopanoid biosynthesis associated RND transporter like protein HpnN</fullName>
    </submittedName>
</protein>
<accession>A0A067Z366</accession>
<keyword evidence="4 6" id="KW-1133">Transmembrane helix</keyword>
<dbReference type="PROSITE" id="PS50156">
    <property type="entry name" value="SSD"/>
    <property type="match status" value="1"/>
</dbReference>
<dbReference type="AlphaFoldDB" id="A0A067Z366"/>
<feature type="domain" description="SSD" evidence="7">
    <location>
        <begin position="329"/>
        <end position="458"/>
    </location>
</feature>
<feature type="transmembrane region" description="Helical" evidence="6">
    <location>
        <begin position="769"/>
        <end position="789"/>
    </location>
</feature>
<evidence type="ECO:0000259" key="7">
    <source>
        <dbReference type="PROSITE" id="PS50156"/>
    </source>
</evidence>
<dbReference type="HOGENOM" id="CLU_009099_0_0_5"/>
<evidence type="ECO:0000256" key="3">
    <source>
        <dbReference type="ARBA" id="ARBA00022692"/>
    </source>
</evidence>
<evidence type="ECO:0000256" key="6">
    <source>
        <dbReference type="SAM" id="Phobius"/>
    </source>
</evidence>
<proteinExistence type="predicted"/>
<feature type="transmembrane region" description="Helical" evidence="6">
    <location>
        <begin position="739"/>
        <end position="762"/>
    </location>
</feature>
<feature type="transmembrane region" description="Helical" evidence="6">
    <location>
        <begin position="328"/>
        <end position="350"/>
    </location>
</feature>
<evidence type="ECO:0000256" key="4">
    <source>
        <dbReference type="ARBA" id="ARBA00022989"/>
    </source>
</evidence>
<feature type="transmembrane region" description="Helical" evidence="6">
    <location>
        <begin position="863"/>
        <end position="883"/>
    </location>
</feature>
<feature type="transmembrane region" description="Helical" evidence="6">
    <location>
        <begin position="300"/>
        <end position="321"/>
    </location>
</feature>
<feature type="transmembrane region" description="Helical" evidence="6">
    <location>
        <begin position="487"/>
        <end position="505"/>
    </location>
</feature>
<dbReference type="InterPro" id="IPR050545">
    <property type="entry name" value="Mycobact_MmpL"/>
</dbReference>
<dbReference type="GO" id="GO:0005886">
    <property type="term" value="C:plasma membrane"/>
    <property type="evidence" value="ECO:0007669"/>
    <property type="project" value="UniProtKB-SubCell"/>
</dbReference>
<dbReference type="InterPro" id="IPR000731">
    <property type="entry name" value="SSD"/>
</dbReference>
<dbReference type="InterPro" id="IPR017841">
    <property type="entry name" value="Hopanoid_biosynth_HpnN"/>
</dbReference>
<organism evidence="8 9">
    <name type="scientific">Gluconobacter oxydans DSM 3504</name>
    <dbReference type="NCBI Taxonomy" id="1288313"/>
    <lineage>
        <taxon>Bacteria</taxon>
        <taxon>Pseudomonadati</taxon>
        <taxon>Pseudomonadota</taxon>
        <taxon>Alphaproteobacteria</taxon>
        <taxon>Acetobacterales</taxon>
        <taxon>Acetobacteraceae</taxon>
        <taxon>Gluconobacter</taxon>
    </lineage>
</organism>
<dbReference type="Gene3D" id="1.20.1640.10">
    <property type="entry name" value="Multidrug efflux transporter AcrB transmembrane domain"/>
    <property type="match status" value="2"/>
</dbReference>
<dbReference type="PANTHER" id="PTHR33406:SF13">
    <property type="entry name" value="MEMBRANE PROTEIN YDFJ"/>
    <property type="match status" value="1"/>
</dbReference>
<evidence type="ECO:0000256" key="2">
    <source>
        <dbReference type="ARBA" id="ARBA00022475"/>
    </source>
</evidence>
<keyword evidence="2" id="KW-1003">Cell membrane</keyword>
<dbReference type="NCBIfam" id="TIGR03480">
    <property type="entry name" value="HpnN"/>
    <property type="match status" value="1"/>
</dbReference>
<name>A0A067Z366_GLUOY</name>
<dbReference type="SUPFAM" id="SSF82866">
    <property type="entry name" value="Multidrug efflux transporter AcrB transmembrane domain"/>
    <property type="match status" value="2"/>
</dbReference>
<reference evidence="8 9" key="1">
    <citation type="journal article" date="2015" name="Appl. Microbiol. Biotechnol.">
        <title>The consequence of an additional NADH dehydrogenase paralog on the growth of Gluconobacter oxydans DSM3504.</title>
        <authorList>
            <person name="Kostner D."/>
            <person name="Luchterhand B."/>
            <person name="Junker A."/>
            <person name="Volland S."/>
            <person name="Daniel R."/>
            <person name="Buchs J."/>
            <person name="Liebl W."/>
            <person name="Ehrenreich A."/>
        </authorList>
    </citation>
    <scope>NUCLEOTIDE SEQUENCE [LARGE SCALE GENOMIC DNA]</scope>
    <source>
        <strain evidence="8">DSM 3504</strain>
    </source>
</reference>
<comment type="subcellular location">
    <subcellularLocation>
        <location evidence="1">Cell membrane</location>
        <topology evidence="1">Multi-pass membrane protein</topology>
    </subcellularLocation>
</comment>
<evidence type="ECO:0000256" key="5">
    <source>
        <dbReference type="ARBA" id="ARBA00023136"/>
    </source>
</evidence>
<evidence type="ECO:0000313" key="9">
    <source>
        <dbReference type="Proteomes" id="UP000031656"/>
    </source>
</evidence>
<sequence>MSWLSFCLRIAEMSGWGRETLPVLLRVGPMFSDLTGRLNAVCARRAPLVLALFALLCAGCVALSVTRISVTTDTSKMFANTLPWKKRSMELTRLFPQDSNQLVAIIDSRIPEQGRMAARQLAATLSQDHTHFKTVSLPGDNAFYNSHGFLFLDTKDLEPLLDSIVSAQPFLGTLAADPSARGLFGALGLIGEGIKAGQGIPSGFNGALDGFANALTAAANGHPQDMSWQNLLIGKLAELGSQYEFVVTQPKLDYSSFQPGEGATTAMRQAINNLEFVKTKQASGIITGEVKLSDEEFSTVAHGMVLGLVISLVLVAVWLILAVHSPRVIIPILLTLISGLLLTTGFAALAVGELNLISVAFAILFVGIAVDFAIQYSVRLRGQRNPDGSHPSLHDAIILTGQESGAQILVAALATAAGFLAFYPTSFIGVAQLGLIAGFGMLIAFFCTMTLLPALLSIFHAKLGNGTPGFAFMAPADAFLRHKRHKVVGVFALLGIVGLALMPLLKFDADPLHTKDPNTEGMRALHLLEANPLTTPYSAQVLTPNLTEAARQAAAFSKLPSVHDVLWLGALVPDDQKTKLAMIEDTASILLPTITVPNPAPAPDAAAIRAAAVTAAQKLDAVKDQLPAPLEKIRQALHTLATAQDSTLLQASTSLTRFLPDELSMLRTALQPTPVTMESIPQDVRQDYVLPDGRARLTIHPKGQMSETPVLHRFVKELRSVNPDVAGPAMEITESANTIVHAFTVAAICALIMIAIILLVVLRRLLDAALVMAPLLMSALLTVILVVTVPETLNYANIIALPLLLGVGVSFNIYFVMNWREGVKGPLTSPTARAVLFSALTTATAFGSLARSGHPGTASMGRLLLMSLGCTLLCTMIFVPALLPKRPIDEA</sequence>
<keyword evidence="5 6" id="KW-0472">Membrane</keyword>
<dbReference type="Pfam" id="PF03176">
    <property type="entry name" value="MMPL"/>
    <property type="match status" value="2"/>
</dbReference>
<feature type="transmembrane region" description="Helical" evidence="6">
    <location>
        <begin position="795"/>
        <end position="819"/>
    </location>
</feature>